<dbReference type="RefSeq" id="WP_083966146.1">
    <property type="nucleotide sequence ID" value="NZ_CP014841.1"/>
</dbReference>
<reference evidence="2 3" key="1">
    <citation type="submission" date="2016-02" db="EMBL/GenBank/DDBJ databases">
        <title>Complete genome sequencing and analysis of ATSB10, Dyella thiooxydans isolated from rhizosphere soil of sunflower (Helianthus annuus L.).</title>
        <authorList>
            <person name="Lee Y."/>
            <person name="Hwangbo K."/>
            <person name="Chung H."/>
            <person name="Yoo J."/>
            <person name="Kim K.Y."/>
            <person name="Sa T.M."/>
            <person name="Um Y."/>
            <person name="Madhaiyan M."/>
        </authorList>
    </citation>
    <scope>NUCLEOTIDE SEQUENCE [LARGE SCALE GENOMIC DNA]</scope>
    <source>
        <strain evidence="2 3">ATSB10</strain>
    </source>
</reference>
<keyword evidence="1" id="KW-0472">Membrane</keyword>
<evidence type="ECO:0000313" key="2">
    <source>
        <dbReference type="EMBL" id="AND69129.1"/>
    </source>
</evidence>
<evidence type="ECO:0000256" key="1">
    <source>
        <dbReference type="SAM" id="Phobius"/>
    </source>
</evidence>
<keyword evidence="3" id="KW-1185">Reference proteome</keyword>
<feature type="transmembrane region" description="Helical" evidence="1">
    <location>
        <begin position="6"/>
        <end position="25"/>
    </location>
</feature>
<organism evidence="2 3">
    <name type="scientific">Dyella thiooxydans</name>
    <dbReference type="NCBI Taxonomy" id="445710"/>
    <lineage>
        <taxon>Bacteria</taxon>
        <taxon>Pseudomonadati</taxon>
        <taxon>Pseudomonadota</taxon>
        <taxon>Gammaproteobacteria</taxon>
        <taxon>Lysobacterales</taxon>
        <taxon>Rhodanobacteraceae</taxon>
        <taxon>Dyella</taxon>
    </lineage>
</organism>
<gene>
    <name evidence="2" type="ORF">ATSB10_16750</name>
</gene>
<protein>
    <submittedName>
        <fullName evidence="2">Uncharacterized protein</fullName>
    </submittedName>
</protein>
<keyword evidence="1" id="KW-0812">Transmembrane</keyword>
<dbReference type="EMBL" id="CP014841">
    <property type="protein sequence ID" value="AND69129.1"/>
    <property type="molecule type" value="Genomic_DNA"/>
</dbReference>
<keyword evidence="1" id="KW-1133">Transmembrane helix</keyword>
<feature type="transmembrane region" description="Helical" evidence="1">
    <location>
        <begin position="87"/>
        <end position="105"/>
    </location>
</feature>
<dbReference type="OrthoDB" id="5958251at2"/>
<dbReference type="Proteomes" id="UP000077255">
    <property type="component" value="Chromosome"/>
</dbReference>
<dbReference type="STRING" id="445710.ATSB10_16750"/>
<dbReference type="PATRIC" id="fig|445710.3.peg.1670"/>
<name>A0A161J1Z9_9GAMM</name>
<dbReference type="AlphaFoldDB" id="A0A161J1Z9"/>
<proteinExistence type="predicted"/>
<accession>A0A161J1Z9</accession>
<dbReference type="KEGG" id="dtx:ATSB10_16750"/>
<sequence length="107" mass="12479">MPLGLLYLVLLLAGVASFLLHYVALGRLASRLRQQHPDKWKIIAQDERGLAVSTPMRWMRLQNALRSPVMPALEDPVLNRWRRLWRILPLLAWAFLIAAFALRWITR</sequence>
<evidence type="ECO:0000313" key="3">
    <source>
        <dbReference type="Proteomes" id="UP000077255"/>
    </source>
</evidence>